<proteinExistence type="predicted"/>
<dbReference type="KEGG" id="rin:ACS15_0618"/>
<dbReference type="GO" id="GO:0006777">
    <property type="term" value="P:Mo-molybdopterin cofactor biosynthetic process"/>
    <property type="evidence" value="ECO:0007669"/>
    <property type="project" value="InterPro"/>
</dbReference>
<accession>A0AAC9BKH8</accession>
<evidence type="ECO:0000313" key="3">
    <source>
        <dbReference type="Proteomes" id="UP000077927"/>
    </source>
</evidence>
<dbReference type="EMBL" id="CP012605">
    <property type="protein sequence ID" value="ANH74223.1"/>
    <property type="molecule type" value="Genomic_DNA"/>
</dbReference>
<dbReference type="GO" id="GO:0005525">
    <property type="term" value="F:GTP binding"/>
    <property type="evidence" value="ECO:0007669"/>
    <property type="project" value="InterPro"/>
</dbReference>
<feature type="domain" description="Molybdopterin-guanine dinucleotide biosynthesis protein B (MobB)" evidence="1">
    <location>
        <begin position="10"/>
        <end position="143"/>
    </location>
</feature>
<gene>
    <name evidence="2" type="primary">mobB</name>
    <name evidence="2" type="ORF">ACS15_0618</name>
</gene>
<evidence type="ECO:0000313" key="2">
    <source>
        <dbReference type="EMBL" id="ANH74223.1"/>
    </source>
</evidence>
<dbReference type="InterPro" id="IPR004435">
    <property type="entry name" value="MobB_dom"/>
</dbReference>
<name>A0AAC9BKH8_9RALS</name>
<reference evidence="2 3" key="1">
    <citation type="submission" date="2015-09" db="EMBL/GenBank/DDBJ databases">
        <authorList>
            <person name="Xu Y."/>
            <person name="Nagy A."/>
            <person name="Liu N.T."/>
            <person name="Nou X."/>
        </authorList>
    </citation>
    <scope>NUCLEOTIDE SEQUENCE [LARGE SCALE GENOMIC DNA]</scope>
    <source>
        <strain evidence="2 3">FC1138</strain>
    </source>
</reference>
<dbReference type="PANTHER" id="PTHR40072:SF1">
    <property type="entry name" value="MOLYBDOPTERIN-GUANINE DINUCLEOTIDE BIOSYNTHESIS ADAPTER PROTEIN"/>
    <property type="match status" value="1"/>
</dbReference>
<dbReference type="CDD" id="cd03116">
    <property type="entry name" value="MobB"/>
    <property type="match status" value="1"/>
</dbReference>
<dbReference type="Pfam" id="PF03205">
    <property type="entry name" value="MobB"/>
    <property type="match status" value="1"/>
</dbReference>
<dbReference type="SUPFAM" id="SSF52540">
    <property type="entry name" value="P-loop containing nucleoside triphosphate hydrolases"/>
    <property type="match status" value="1"/>
</dbReference>
<dbReference type="AlphaFoldDB" id="A0AAC9BKH8"/>
<dbReference type="Gene3D" id="3.40.50.300">
    <property type="entry name" value="P-loop containing nucleotide triphosphate hydrolases"/>
    <property type="match status" value="1"/>
</dbReference>
<organism evidence="2 3">
    <name type="scientific">Ralstonia insidiosa</name>
    <dbReference type="NCBI Taxonomy" id="190721"/>
    <lineage>
        <taxon>Bacteria</taxon>
        <taxon>Pseudomonadati</taxon>
        <taxon>Pseudomonadota</taxon>
        <taxon>Betaproteobacteria</taxon>
        <taxon>Burkholderiales</taxon>
        <taxon>Burkholderiaceae</taxon>
        <taxon>Ralstonia</taxon>
    </lineage>
</organism>
<evidence type="ECO:0000259" key="1">
    <source>
        <dbReference type="Pfam" id="PF03205"/>
    </source>
</evidence>
<sequence length="178" mass="19010">MMQSNPRAAILGITGTSGSGKTTLVEQLIARFVRDGRRVAAVKHTHHGFDLDTPGKDSHRMRSAGSAEVVLVGGERLVLMREFAPAQEPELADVLALLSPETDVVIVEGYKRSTFPKIEVFRPSLGRPPLWPEIGGVVAVATDATDGVQVPAGIAVLDLNDVDAVYRFAVQQIAKAST</sequence>
<dbReference type="InterPro" id="IPR027417">
    <property type="entry name" value="P-loop_NTPase"/>
</dbReference>
<dbReference type="GeneID" id="61524937"/>
<dbReference type="InterPro" id="IPR052539">
    <property type="entry name" value="MGD_biosynthesis_adapter"/>
</dbReference>
<dbReference type="RefSeq" id="WP_021196634.1">
    <property type="nucleotide sequence ID" value="NZ_CP016022.1"/>
</dbReference>
<dbReference type="PANTHER" id="PTHR40072">
    <property type="entry name" value="MOLYBDOPTERIN-GUANINE DINUCLEOTIDE BIOSYNTHESIS ADAPTER PROTEIN-RELATED"/>
    <property type="match status" value="1"/>
</dbReference>
<dbReference type="NCBIfam" id="TIGR00176">
    <property type="entry name" value="mobB"/>
    <property type="match status" value="1"/>
</dbReference>
<protein>
    <submittedName>
        <fullName evidence="2">Molybdopterin-guanine dinucleotide biosynthesis protein B</fullName>
    </submittedName>
</protein>
<dbReference type="Proteomes" id="UP000077927">
    <property type="component" value="Chromosome 1"/>
</dbReference>